<dbReference type="CDD" id="cd06779">
    <property type="entry name" value="cpPDZ_Deg_HtrA-like"/>
    <property type="match status" value="1"/>
</dbReference>
<evidence type="ECO:0000256" key="1">
    <source>
        <dbReference type="ARBA" id="ARBA00010541"/>
    </source>
</evidence>
<dbReference type="Gene3D" id="2.40.10.120">
    <property type="match status" value="1"/>
</dbReference>
<dbReference type="SUPFAM" id="SSF50494">
    <property type="entry name" value="Trypsin-like serine proteases"/>
    <property type="match status" value="1"/>
</dbReference>
<evidence type="ECO:0000259" key="5">
    <source>
        <dbReference type="PROSITE" id="PS50106"/>
    </source>
</evidence>
<dbReference type="SUPFAM" id="SSF50156">
    <property type="entry name" value="PDZ domain-like"/>
    <property type="match status" value="1"/>
</dbReference>
<dbReference type="InterPro" id="IPR001940">
    <property type="entry name" value="Peptidase_S1C"/>
</dbReference>
<protein>
    <submittedName>
        <fullName evidence="6">PDZ domain-containing protein</fullName>
    </submittedName>
</protein>
<dbReference type="PRINTS" id="PR00834">
    <property type="entry name" value="PROTEASES2C"/>
</dbReference>
<feature type="domain" description="PDZ" evidence="5">
    <location>
        <begin position="277"/>
        <end position="351"/>
    </location>
</feature>
<dbReference type="InterPro" id="IPR036034">
    <property type="entry name" value="PDZ_sf"/>
</dbReference>
<dbReference type="InterPro" id="IPR041489">
    <property type="entry name" value="PDZ_6"/>
</dbReference>
<dbReference type="Pfam" id="PF13365">
    <property type="entry name" value="Trypsin_2"/>
    <property type="match status" value="1"/>
</dbReference>
<evidence type="ECO:0000313" key="6">
    <source>
        <dbReference type="EMBL" id="NEK87802.1"/>
    </source>
</evidence>
<dbReference type="PANTHER" id="PTHR22939">
    <property type="entry name" value="SERINE PROTEASE FAMILY S1C HTRA-RELATED"/>
    <property type="match status" value="1"/>
</dbReference>
<evidence type="ECO:0000256" key="2">
    <source>
        <dbReference type="ARBA" id="ARBA00022670"/>
    </source>
</evidence>
<organism evidence="6 7">
    <name type="scientific">Blastococcus saxobsidens</name>
    <dbReference type="NCBI Taxonomy" id="138336"/>
    <lineage>
        <taxon>Bacteria</taxon>
        <taxon>Bacillati</taxon>
        <taxon>Actinomycetota</taxon>
        <taxon>Actinomycetes</taxon>
        <taxon>Geodermatophilales</taxon>
        <taxon>Geodermatophilaceae</taxon>
        <taxon>Blastococcus</taxon>
    </lineage>
</organism>
<evidence type="ECO:0000256" key="3">
    <source>
        <dbReference type="ARBA" id="ARBA00022801"/>
    </source>
</evidence>
<dbReference type="AlphaFoldDB" id="A0A6L9W7H4"/>
<proteinExistence type="inferred from homology"/>
<dbReference type="PROSITE" id="PS50106">
    <property type="entry name" value="PDZ"/>
    <property type="match status" value="1"/>
</dbReference>
<comment type="caution">
    <text evidence="6">The sequence shown here is derived from an EMBL/GenBank/DDBJ whole genome shotgun (WGS) entry which is preliminary data.</text>
</comment>
<dbReference type="Gene3D" id="2.30.42.10">
    <property type="match status" value="1"/>
</dbReference>
<dbReference type="InterPro" id="IPR001478">
    <property type="entry name" value="PDZ"/>
</dbReference>
<reference evidence="6 7" key="1">
    <citation type="submission" date="2019-12" db="EMBL/GenBank/DDBJ databases">
        <title>the WGS of Blastococcus saxobsidens 67B17.</title>
        <authorList>
            <person name="Jiang Z."/>
        </authorList>
    </citation>
    <scope>NUCLEOTIDE SEQUENCE [LARGE SCALE GENOMIC DNA]</scope>
    <source>
        <strain evidence="6 7">67B17</strain>
    </source>
</reference>
<dbReference type="GO" id="GO:0006508">
    <property type="term" value="P:proteolysis"/>
    <property type="evidence" value="ECO:0007669"/>
    <property type="project" value="UniProtKB-KW"/>
</dbReference>
<comment type="similarity">
    <text evidence="1">Belongs to the peptidase S1C family.</text>
</comment>
<dbReference type="InterPro" id="IPR009003">
    <property type="entry name" value="Peptidase_S1_PA"/>
</dbReference>
<name>A0A6L9W7H4_9ACTN</name>
<evidence type="ECO:0000313" key="7">
    <source>
        <dbReference type="Proteomes" id="UP000479241"/>
    </source>
</evidence>
<dbReference type="SMART" id="SM00228">
    <property type="entry name" value="PDZ"/>
    <property type="match status" value="1"/>
</dbReference>
<dbReference type="EMBL" id="JAAGWG010000043">
    <property type="protein sequence ID" value="NEK87802.1"/>
    <property type="molecule type" value="Genomic_DNA"/>
</dbReference>
<accession>A0A6L9W7H4</accession>
<feature type="region of interest" description="Disordered" evidence="4">
    <location>
        <begin position="44"/>
        <end position="68"/>
    </location>
</feature>
<dbReference type="GO" id="GO:0004252">
    <property type="term" value="F:serine-type endopeptidase activity"/>
    <property type="evidence" value="ECO:0007669"/>
    <property type="project" value="InterPro"/>
</dbReference>
<keyword evidence="3" id="KW-0378">Hydrolase</keyword>
<dbReference type="Proteomes" id="UP000479241">
    <property type="component" value="Unassembled WGS sequence"/>
</dbReference>
<dbReference type="PANTHER" id="PTHR22939:SF129">
    <property type="entry name" value="SERINE PROTEASE HTRA2, MITOCHONDRIAL"/>
    <property type="match status" value="1"/>
</dbReference>
<dbReference type="Pfam" id="PF17820">
    <property type="entry name" value="PDZ_6"/>
    <property type="match status" value="1"/>
</dbReference>
<sequence>MSSPRTTRDGAPSAGVCRHVVARPRSAVAAGVVAAALLTGGCTGSDSSADQQASSATTTAQQPAEAAAGGLEQVPQVLARAQPSVVTVLVAGGNGSGVVYTADGLILTNEHVVRGASDVEVAFADGRRVPGTVTATDPVTDLALVQADRRDLPPAEFRTDLPQVGTLAVVVGSPLGFANTVTAGIISGLHREIPGSAVQSQALVDLIQTDAPISPGNSGGALLNAAGEVIGINVAYIPPQAGAVALGFAIPAATAVDIADQLQRSGRAQHAYAGLVPVPITPEIAAQLGLGDLEGVIVAAVAASGPAEQAGLAPGDVVTAVDGEPTPTPEDFLAALRPHSPSDVLTLTVTRPGQREREVELTLVDRPVTSNP</sequence>
<keyword evidence="2" id="KW-0645">Protease</keyword>
<evidence type="ECO:0000256" key="4">
    <source>
        <dbReference type="SAM" id="MobiDB-lite"/>
    </source>
</evidence>
<gene>
    <name evidence="6" type="ORF">GCU60_18850</name>
</gene>